<dbReference type="AlphaFoldDB" id="M7Y8Z0"/>
<evidence type="ECO:0000313" key="1">
    <source>
        <dbReference type="EMBL" id="EMS46498.1"/>
    </source>
</evidence>
<protein>
    <submittedName>
        <fullName evidence="1">Uncharacterized protein</fullName>
    </submittedName>
</protein>
<dbReference type="EMBL" id="KD273535">
    <property type="protein sequence ID" value="EMS46498.1"/>
    <property type="molecule type" value="Genomic_DNA"/>
</dbReference>
<name>M7Y8Z0_TRIUA</name>
<proteinExistence type="predicted"/>
<accession>M7Y8Z0</accession>
<reference evidence="1" key="1">
    <citation type="journal article" date="2013" name="Nature">
        <title>Draft genome of the wheat A-genome progenitor Triticum urartu.</title>
        <authorList>
            <person name="Ling H.Q."/>
            <person name="Zhao S."/>
            <person name="Liu D."/>
            <person name="Wang J."/>
            <person name="Sun H."/>
            <person name="Zhang C."/>
            <person name="Fan H."/>
            <person name="Li D."/>
            <person name="Dong L."/>
            <person name="Tao Y."/>
            <person name="Gao C."/>
            <person name="Wu H."/>
            <person name="Li Y."/>
            <person name="Cui Y."/>
            <person name="Guo X."/>
            <person name="Zheng S."/>
            <person name="Wang B."/>
            <person name="Yu K."/>
            <person name="Liang Q."/>
            <person name="Yang W."/>
            <person name="Lou X."/>
            <person name="Chen J."/>
            <person name="Feng M."/>
            <person name="Jian J."/>
            <person name="Zhang X."/>
            <person name="Luo G."/>
            <person name="Jiang Y."/>
            <person name="Liu J."/>
            <person name="Wang Z."/>
            <person name="Sha Y."/>
            <person name="Zhang B."/>
            <person name="Wu H."/>
            <person name="Tang D."/>
            <person name="Shen Q."/>
            <person name="Xue P."/>
            <person name="Zou S."/>
            <person name="Wang X."/>
            <person name="Liu X."/>
            <person name="Wang F."/>
            <person name="Yang Y."/>
            <person name="An X."/>
            <person name="Dong Z."/>
            <person name="Zhang K."/>
            <person name="Zhang X."/>
            <person name="Luo M.C."/>
            <person name="Dvorak J."/>
            <person name="Tong Y."/>
            <person name="Wang J."/>
            <person name="Yang H."/>
            <person name="Li Z."/>
            <person name="Wang D."/>
            <person name="Zhang A."/>
            <person name="Wang J."/>
        </authorList>
    </citation>
    <scope>NUCLEOTIDE SEQUENCE</scope>
</reference>
<organism evidence="1">
    <name type="scientific">Triticum urartu</name>
    <name type="common">Red wild einkorn</name>
    <name type="synonym">Crithodium urartu</name>
    <dbReference type="NCBI Taxonomy" id="4572"/>
    <lineage>
        <taxon>Eukaryota</taxon>
        <taxon>Viridiplantae</taxon>
        <taxon>Streptophyta</taxon>
        <taxon>Embryophyta</taxon>
        <taxon>Tracheophyta</taxon>
        <taxon>Spermatophyta</taxon>
        <taxon>Magnoliopsida</taxon>
        <taxon>Liliopsida</taxon>
        <taxon>Poales</taxon>
        <taxon>Poaceae</taxon>
        <taxon>BOP clade</taxon>
        <taxon>Pooideae</taxon>
        <taxon>Triticodae</taxon>
        <taxon>Triticeae</taxon>
        <taxon>Triticinae</taxon>
        <taxon>Triticum</taxon>
    </lineage>
</organism>
<gene>
    <name evidence="1" type="ORF">TRIUR3_26366</name>
</gene>
<sequence length="59" mass="6693">MGPPSLGSALHEVIDSFASPNLRPSPILRKVDDSKNFCWEIKGGNNFNWEKSLENKTYR</sequence>